<evidence type="ECO:0000256" key="12">
    <source>
        <dbReference type="ARBA" id="ARBA00022842"/>
    </source>
</evidence>
<evidence type="ECO:0000313" key="17">
    <source>
        <dbReference type="Proteomes" id="UP000005096"/>
    </source>
</evidence>
<comment type="cofactor">
    <cofactor evidence="1">
        <name>Mg(2+)</name>
        <dbReference type="ChEBI" id="CHEBI:18420"/>
    </cofactor>
</comment>
<evidence type="ECO:0000256" key="4">
    <source>
        <dbReference type="ARBA" id="ARBA00007837"/>
    </source>
</evidence>
<comment type="catalytic activity">
    <reaction evidence="14">
        <text>pyruvate + ATP + H2O = phosphoenolpyruvate + AMP + phosphate + 2 H(+)</text>
        <dbReference type="Rhea" id="RHEA:11364"/>
        <dbReference type="ChEBI" id="CHEBI:15361"/>
        <dbReference type="ChEBI" id="CHEBI:15377"/>
        <dbReference type="ChEBI" id="CHEBI:15378"/>
        <dbReference type="ChEBI" id="CHEBI:30616"/>
        <dbReference type="ChEBI" id="CHEBI:43474"/>
        <dbReference type="ChEBI" id="CHEBI:58702"/>
        <dbReference type="ChEBI" id="CHEBI:456215"/>
        <dbReference type="EC" id="2.7.9.2"/>
    </reaction>
</comment>
<name>E3D0K1_9BACT</name>
<keyword evidence="12" id="KW-0460">Magnesium</keyword>
<evidence type="ECO:0000256" key="3">
    <source>
        <dbReference type="ARBA" id="ARBA00004742"/>
    </source>
</evidence>
<dbReference type="SUPFAM" id="SSF56059">
    <property type="entry name" value="Glutathione synthetase ATP-binding domain-like"/>
    <property type="match status" value="1"/>
</dbReference>
<sequence>MNPSTFVRFDPEPVYRQRGWLIGEGRCGGKAKGLAFALSSLEGSALGEQIRLPDFTYVLTTEVFGDFLVSSGLEDLYDEEDWESVRPRIDGAPLSPALREDLERILEEAGDVPLAIRSSSLLEDSLSLSFAGKYETCFSPNTGSREERLASLERCVKTVWASLFNPSARAYRAKHGREDRKESMAVLVQQVVGRPREGYYYPELAGALFSRVFRRPTPRVRKEDGVMRLCFGLGTRTVDRGNARVFYLTNPALRPEGNRPSQIAESSQVDFDYIDQTYGAFLTGSLSHLFLPFILRNHRNAGAFIEHYGDEALHSTLADPGIPTRPLFTFPGLPQRSRHLFDLSSRLMAHLETTMGTPVDLEFTYETEGEEFHLVQMRPLASFEEMARVRIPDLPEERVLLRGDRMVSNGRMEGLSHLVYVDPEAYVNRWDPVGAAQAVGEFNRRLRGTPYVLVGPGRWGSRNPALGVPVQYAQICHCGCLAELSLPQYGFTPELSYGTHFFLDMDNDGILYLPVFAGQPRNAFRDDWFETTPCETGSHPAVRLYRGTFDIFLDGESETGVVAAR</sequence>
<evidence type="ECO:0000256" key="11">
    <source>
        <dbReference type="ARBA" id="ARBA00022840"/>
    </source>
</evidence>
<dbReference type="EC" id="2.7.9.2" evidence="5"/>
<comment type="pathway">
    <text evidence="3">Carbohydrate biosynthesis; gluconeogenesis.</text>
</comment>
<keyword evidence="9" id="KW-0547">Nucleotide-binding</keyword>
<comment type="similarity">
    <text evidence="4">Belongs to the PEP-utilizing enzyme family.</text>
</comment>
<evidence type="ECO:0000259" key="15">
    <source>
        <dbReference type="Pfam" id="PF01326"/>
    </source>
</evidence>
<dbReference type="GO" id="GO:0046872">
    <property type="term" value="F:metal ion binding"/>
    <property type="evidence" value="ECO:0007669"/>
    <property type="project" value="UniProtKB-KW"/>
</dbReference>
<dbReference type="HOGENOM" id="CLU_015408_0_0_0"/>
<keyword evidence="8" id="KW-0479">Metal-binding</keyword>
<dbReference type="AlphaFoldDB" id="E3D0K1"/>
<reference evidence="16 17" key="1">
    <citation type="journal article" date="2010" name="Stand. Genomic Sci.">
        <title>Non-contiguous finished genome sequence of Aminomonas paucivorans type strain (GLU-3).</title>
        <authorList>
            <person name="Pitluck S."/>
            <person name="Yasawong M."/>
            <person name="Held B."/>
            <person name="Lapidus A."/>
            <person name="Nolan M."/>
            <person name="Copeland A."/>
            <person name="Lucas S."/>
            <person name="Del Rio T.G."/>
            <person name="Tice H."/>
            <person name="Cheng J.F."/>
            <person name="Chertkov O."/>
            <person name="Goodwin L."/>
            <person name="Tapia R."/>
            <person name="Han C."/>
            <person name="Liolios K."/>
            <person name="Ivanova N."/>
            <person name="Mavromatis K."/>
            <person name="Ovchinnikova G."/>
            <person name="Pati A."/>
            <person name="Chen A."/>
            <person name="Palaniappan K."/>
            <person name="Land M."/>
            <person name="Hauser L."/>
            <person name="Chang Y.J."/>
            <person name="Jeffries C.D."/>
            <person name="Pukall R."/>
            <person name="Spring S."/>
            <person name="Rohde M."/>
            <person name="Sikorski J."/>
            <person name="Goker M."/>
            <person name="Woyke T."/>
            <person name="Bristow J."/>
            <person name="Eisen J.A."/>
            <person name="Markowitz V."/>
            <person name="Hugenholtz P."/>
            <person name="Kyrpides N.C."/>
            <person name="Klenk H.P."/>
        </authorList>
    </citation>
    <scope>NUCLEOTIDE SEQUENCE [LARGE SCALE GENOMIC DNA]</scope>
    <source>
        <strain evidence="16 17">DSM 12260</strain>
    </source>
</reference>
<dbReference type="EMBL" id="CM001022">
    <property type="protein sequence ID" value="EFQ23020.1"/>
    <property type="molecule type" value="Genomic_DNA"/>
</dbReference>
<evidence type="ECO:0000256" key="9">
    <source>
        <dbReference type="ARBA" id="ARBA00022741"/>
    </source>
</evidence>
<dbReference type="eggNOG" id="COG0574">
    <property type="taxonomic scope" value="Bacteria"/>
</dbReference>
<dbReference type="Gene3D" id="3.30.1490.20">
    <property type="entry name" value="ATP-grasp fold, A domain"/>
    <property type="match status" value="1"/>
</dbReference>
<evidence type="ECO:0000256" key="6">
    <source>
        <dbReference type="ARBA" id="ARBA00021623"/>
    </source>
</evidence>
<evidence type="ECO:0000256" key="2">
    <source>
        <dbReference type="ARBA" id="ARBA00002988"/>
    </source>
</evidence>
<dbReference type="InterPro" id="IPR006319">
    <property type="entry name" value="PEP_synth"/>
</dbReference>
<dbReference type="STRING" id="584708.Apau_0591"/>
<dbReference type="Pfam" id="PF01326">
    <property type="entry name" value="PPDK_N"/>
    <property type="match status" value="1"/>
</dbReference>
<dbReference type="PANTHER" id="PTHR43030:SF1">
    <property type="entry name" value="PHOSPHOENOLPYRUVATE SYNTHASE"/>
    <property type="match status" value="1"/>
</dbReference>
<keyword evidence="16" id="KW-0670">Pyruvate</keyword>
<keyword evidence="10 16" id="KW-0418">Kinase</keyword>
<evidence type="ECO:0000256" key="10">
    <source>
        <dbReference type="ARBA" id="ARBA00022777"/>
    </source>
</evidence>
<protein>
    <recommendedName>
        <fullName evidence="6">Phosphoenolpyruvate synthase</fullName>
        <ecNumber evidence="5">2.7.9.2</ecNumber>
    </recommendedName>
    <alternativeName>
        <fullName evidence="13">Pyruvate, water dikinase</fullName>
    </alternativeName>
</protein>
<dbReference type="GO" id="GO:0005524">
    <property type="term" value="F:ATP binding"/>
    <property type="evidence" value="ECO:0007669"/>
    <property type="project" value="UniProtKB-KW"/>
</dbReference>
<evidence type="ECO:0000256" key="13">
    <source>
        <dbReference type="ARBA" id="ARBA00033470"/>
    </source>
</evidence>
<dbReference type="GO" id="GO:0008986">
    <property type="term" value="F:pyruvate, water dikinase activity"/>
    <property type="evidence" value="ECO:0007669"/>
    <property type="project" value="UniProtKB-EC"/>
</dbReference>
<dbReference type="RefSeq" id="WP_006300178.1">
    <property type="nucleotide sequence ID" value="NZ_CM001022.1"/>
</dbReference>
<evidence type="ECO:0000256" key="5">
    <source>
        <dbReference type="ARBA" id="ARBA00011996"/>
    </source>
</evidence>
<dbReference type="Proteomes" id="UP000005096">
    <property type="component" value="Chromosome"/>
</dbReference>
<keyword evidence="7" id="KW-0808">Transferase</keyword>
<gene>
    <name evidence="16" type="ORF">Apau_0591</name>
</gene>
<evidence type="ECO:0000256" key="7">
    <source>
        <dbReference type="ARBA" id="ARBA00022679"/>
    </source>
</evidence>
<evidence type="ECO:0000313" key="16">
    <source>
        <dbReference type="EMBL" id="EFQ23020.1"/>
    </source>
</evidence>
<dbReference type="InterPro" id="IPR002192">
    <property type="entry name" value="PPDK_AMP/ATP-bd"/>
</dbReference>
<dbReference type="InterPro" id="IPR013815">
    <property type="entry name" value="ATP_grasp_subdomain_1"/>
</dbReference>
<proteinExistence type="inferred from homology"/>
<dbReference type="PaxDb" id="584708-Apau_0591"/>
<evidence type="ECO:0000256" key="8">
    <source>
        <dbReference type="ARBA" id="ARBA00022723"/>
    </source>
</evidence>
<keyword evidence="17" id="KW-1185">Reference proteome</keyword>
<feature type="domain" description="Pyruvate phosphate dikinase AMP/ATP-binding" evidence="15">
    <location>
        <begin position="27"/>
        <end position="242"/>
    </location>
</feature>
<comment type="function">
    <text evidence="2">Catalyzes the phosphorylation of pyruvate to phosphoenolpyruvate.</text>
</comment>
<evidence type="ECO:0000256" key="14">
    <source>
        <dbReference type="ARBA" id="ARBA00047700"/>
    </source>
</evidence>
<dbReference type="PANTHER" id="PTHR43030">
    <property type="entry name" value="PHOSPHOENOLPYRUVATE SYNTHASE"/>
    <property type="match status" value="1"/>
</dbReference>
<organism evidence="16 17">
    <name type="scientific">Aminomonas paucivorans DSM 12260</name>
    <dbReference type="NCBI Taxonomy" id="584708"/>
    <lineage>
        <taxon>Bacteria</taxon>
        <taxon>Thermotogati</taxon>
        <taxon>Synergistota</taxon>
        <taxon>Synergistia</taxon>
        <taxon>Synergistales</taxon>
        <taxon>Synergistaceae</taxon>
        <taxon>Aminomonas</taxon>
    </lineage>
</organism>
<keyword evidence="11" id="KW-0067">ATP-binding</keyword>
<evidence type="ECO:0000256" key="1">
    <source>
        <dbReference type="ARBA" id="ARBA00001946"/>
    </source>
</evidence>
<accession>E3D0K1</accession>